<gene>
    <name evidence="3" type="ORF">PSQ39_12405</name>
</gene>
<feature type="compositionally biased region" description="Polar residues" evidence="1">
    <location>
        <begin position="9"/>
        <end position="21"/>
    </location>
</feature>
<dbReference type="InterPro" id="IPR022385">
    <property type="entry name" value="Rhs_assc_core"/>
</dbReference>
<name>A0ABT5MJW4_9BURK</name>
<keyword evidence="4" id="KW-1185">Reference proteome</keyword>
<dbReference type="PANTHER" id="PTHR32305">
    <property type="match status" value="1"/>
</dbReference>
<dbReference type="PANTHER" id="PTHR32305:SF15">
    <property type="entry name" value="PROTEIN RHSA-RELATED"/>
    <property type="match status" value="1"/>
</dbReference>
<feature type="domain" description="RHS protein conserved region" evidence="2">
    <location>
        <begin position="27"/>
        <end position="59"/>
    </location>
</feature>
<evidence type="ECO:0000313" key="4">
    <source>
        <dbReference type="Proteomes" id="UP001528672"/>
    </source>
</evidence>
<organism evidence="3 4">
    <name type="scientific">Curvibacter microcysteis</name>
    <dbReference type="NCBI Taxonomy" id="3026419"/>
    <lineage>
        <taxon>Bacteria</taxon>
        <taxon>Pseudomonadati</taxon>
        <taxon>Pseudomonadota</taxon>
        <taxon>Betaproteobacteria</taxon>
        <taxon>Burkholderiales</taxon>
        <taxon>Comamonadaceae</taxon>
        <taxon>Curvibacter</taxon>
    </lineage>
</organism>
<dbReference type="EMBL" id="JAQSIO010000004">
    <property type="protein sequence ID" value="MDD0815431.1"/>
    <property type="molecule type" value="Genomic_DNA"/>
</dbReference>
<dbReference type="Gene3D" id="2.180.10.10">
    <property type="entry name" value="RHS repeat-associated core"/>
    <property type="match status" value="1"/>
</dbReference>
<dbReference type="InterPro" id="IPR001826">
    <property type="entry name" value="RHS"/>
</dbReference>
<feature type="region of interest" description="Disordered" evidence="1">
    <location>
        <begin position="1"/>
        <end position="21"/>
    </location>
</feature>
<reference evidence="3 4" key="1">
    <citation type="submission" date="2023-02" db="EMBL/GenBank/DDBJ databases">
        <title>Bacterial whole genome sequence for Curvibacter sp. HBC28.</title>
        <authorList>
            <person name="Le V."/>
            <person name="Ko S.-R."/>
            <person name="Ahn C.-Y."/>
            <person name="Oh H.-M."/>
        </authorList>
    </citation>
    <scope>NUCLEOTIDE SEQUENCE [LARGE SCALE GENOMIC DNA]</scope>
    <source>
        <strain evidence="3 4">HBC28</strain>
    </source>
</reference>
<dbReference type="NCBIfam" id="TIGR03696">
    <property type="entry name" value="Rhs_assc_core"/>
    <property type="match status" value="1"/>
</dbReference>
<dbReference type="Pfam" id="PF03527">
    <property type="entry name" value="RHS"/>
    <property type="match status" value="1"/>
</dbReference>
<dbReference type="PRINTS" id="PR00394">
    <property type="entry name" value="RHSPROTEIN"/>
</dbReference>
<dbReference type="Proteomes" id="UP001528672">
    <property type="component" value="Unassembled WGS sequence"/>
</dbReference>
<sequence length="284" mass="31691">MIRIDTTHQRTSNADGSQQQKTHQAKAFYHCNHLGTPLALIDVETAKIIWHAEFDPWGLMKSEYNPYNIDQPIRMQGQQRDQETGLFYNRYRYYIPRVGRYVTQDPVGLQGGVHLYQYASTNPLQWTDPLGLDAVGNGAGNALVYTNMTDGYTIMLDSNGRSIIEMETSSLVTKNAASGVTGPFSGSFTYCEYPNSNKAFGPAKWRTTDERSRWIHGGGTGLKDPFAARQGWNPTLGCTRAQNEDVIKLCEKSEDFLKSNPKASIGYIRNGSMPNGGRTGAMRQ</sequence>
<comment type="caution">
    <text evidence="3">The sequence shown here is derived from an EMBL/GenBank/DDBJ whole genome shotgun (WGS) entry which is preliminary data.</text>
</comment>
<evidence type="ECO:0000256" key="1">
    <source>
        <dbReference type="SAM" id="MobiDB-lite"/>
    </source>
</evidence>
<accession>A0ABT5MJW4</accession>
<protein>
    <submittedName>
        <fullName evidence="3">RHS domain-containing protein</fullName>
    </submittedName>
</protein>
<evidence type="ECO:0000259" key="2">
    <source>
        <dbReference type="Pfam" id="PF03527"/>
    </source>
</evidence>
<proteinExistence type="predicted"/>
<evidence type="ECO:0000313" key="3">
    <source>
        <dbReference type="EMBL" id="MDD0815431.1"/>
    </source>
</evidence>
<dbReference type="InterPro" id="IPR050708">
    <property type="entry name" value="T6SS_VgrG/RHS"/>
</dbReference>